<dbReference type="EC" id="2.1.1.205" evidence="7"/>
<keyword evidence="4 7" id="KW-0949">S-adenosyl-L-methionine</keyword>
<dbReference type="HOGENOM" id="CLU_009422_1_0_1"/>
<comment type="function">
    <text evidence="7">Methylates the 2'-O-ribose of nucleotides at positions 32 and 34 of the tRNA anticodon loop of substrate tRNAs.</text>
</comment>
<dbReference type="AlphaFoldDB" id="W9VMR8"/>
<keyword evidence="2 7" id="KW-0489">Methyltransferase</keyword>
<dbReference type="InterPro" id="IPR002877">
    <property type="entry name" value="RNA_MeTrfase_FtsJ_dom"/>
</dbReference>
<dbReference type="InterPro" id="IPR029063">
    <property type="entry name" value="SAM-dependent_MTases_sf"/>
</dbReference>
<keyword evidence="3 7" id="KW-0808">Transferase</keyword>
<dbReference type="GeneID" id="19184210"/>
<comment type="subcellular location">
    <subcellularLocation>
        <location evidence="7">Cytoplasm</location>
    </subcellularLocation>
</comment>
<evidence type="ECO:0000256" key="3">
    <source>
        <dbReference type="ARBA" id="ARBA00022679"/>
    </source>
</evidence>
<dbReference type="Proteomes" id="UP000019473">
    <property type="component" value="Unassembled WGS sequence"/>
</dbReference>
<dbReference type="InterPro" id="IPR015507">
    <property type="entry name" value="rRNA-MeTfrase_E"/>
</dbReference>
<dbReference type="GO" id="GO:0002181">
    <property type="term" value="P:cytoplasmic translation"/>
    <property type="evidence" value="ECO:0007669"/>
    <property type="project" value="UniProtKB-UniRule"/>
</dbReference>
<evidence type="ECO:0000256" key="1">
    <source>
        <dbReference type="ARBA" id="ARBA00022490"/>
    </source>
</evidence>
<proteinExistence type="inferred from homology"/>
<dbReference type="OrthoDB" id="289250at2759"/>
<organism evidence="10 11">
    <name type="scientific">Cladophialophora yegresii CBS 114405</name>
    <dbReference type="NCBI Taxonomy" id="1182544"/>
    <lineage>
        <taxon>Eukaryota</taxon>
        <taxon>Fungi</taxon>
        <taxon>Dikarya</taxon>
        <taxon>Ascomycota</taxon>
        <taxon>Pezizomycotina</taxon>
        <taxon>Eurotiomycetes</taxon>
        <taxon>Chaetothyriomycetidae</taxon>
        <taxon>Chaetothyriales</taxon>
        <taxon>Herpotrichiellaceae</taxon>
        <taxon>Cladophialophora</taxon>
    </lineage>
</organism>
<dbReference type="PANTHER" id="PTHR10920">
    <property type="entry name" value="RIBOSOMAL RNA METHYLTRANSFERASE"/>
    <property type="match status" value="1"/>
</dbReference>
<feature type="binding site" evidence="7">
    <location>
        <position position="58"/>
    </location>
    <ligand>
        <name>S-adenosyl-L-methionine</name>
        <dbReference type="ChEBI" id="CHEBI:59789"/>
    </ligand>
</feature>
<evidence type="ECO:0000256" key="8">
    <source>
        <dbReference type="SAM" id="MobiDB-lite"/>
    </source>
</evidence>
<dbReference type="HAMAP" id="MF_03162">
    <property type="entry name" value="RNA_methyltr_E_TRM7"/>
    <property type="match status" value="1"/>
</dbReference>
<evidence type="ECO:0000256" key="5">
    <source>
        <dbReference type="ARBA" id="ARBA00022694"/>
    </source>
</evidence>
<dbReference type="PANTHER" id="PTHR10920:SF12">
    <property type="entry name" value="TRNA (CYTIDINE(32)_GUANOSINE(34)-2'-O)-METHYLTRANSFERASE-RELATED"/>
    <property type="match status" value="1"/>
</dbReference>
<gene>
    <name evidence="10" type="ORF">A1O7_09648</name>
</gene>
<dbReference type="VEuPathDB" id="FungiDB:A1O7_09648"/>
<dbReference type="InterPro" id="IPR028590">
    <property type="entry name" value="RNA_methyltr_E_TRM7"/>
</dbReference>
<dbReference type="Pfam" id="PF01728">
    <property type="entry name" value="FtsJ"/>
    <property type="match status" value="2"/>
</dbReference>
<evidence type="ECO:0000259" key="9">
    <source>
        <dbReference type="Pfam" id="PF01728"/>
    </source>
</evidence>
<feature type="binding site" evidence="7">
    <location>
        <position position="150"/>
    </location>
    <ligand>
        <name>S-adenosyl-L-methionine</name>
        <dbReference type="ChEBI" id="CHEBI:59789"/>
    </ligand>
</feature>
<feature type="domain" description="Ribosomal RNA methyltransferase FtsJ" evidence="9">
    <location>
        <begin position="128"/>
        <end position="266"/>
    </location>
</feature>
<keyword evidence="1 7" id="KW-0963">Cytoplasm</keyword>
<dbReference type="SUPFAM" id="SSF53335">
    <property type="entry name" value="S-adenosyl-L-methionine-dependent methyltransferases"/>
    <property type="match status" value="1"/>
</dbReference>
<evidence type="ECO:0000313" key="11">
    <source>
        <dbReference type="Proteomes" id="UP000019473"/>
    </source>
</evidence>
<keyword evidence="11" id="KW-1185">Reference proteome</keyword>
<evidence type="ECO:0000256" key="6">
    <source>
        <dbReference type="ARBA" id="ARBA00048902"/>
    </source>
</evidence>
<dbReference type="InterPro" id="IPR050082">
    <property type="entry name" value="RNA_methyltr_RlmE"/>
</dbReference>
<feature type="region of interest" description="Disordered" evidence="8">
    <location>
        <begin position="402"/>
        <end position="424"/>
    </location>
</feature>
<dbReference type="RefSeq" id="XP_007761825.1">
    <property type="nucleotide sequence ID" value="XM_007763635.1"/>
</dbReference>
<keyword evidence="5 7" id="KW-0819">tRNA processing</keyword>
<evidence type="ECO:0000256" key="2">
    <source>
        <dbReference type="ARBA" id="ARBA00022603"/>
    </source>
</evidence>
<comment type="catalytic activity">
    <reaction evidence="6 7">
        <text>cytidine(32)/guanosine(34) in tRNA + 2 S-adenosyl-L-methionine = 2'-O-methylcytidine(32)/2'-O-methylguanosine(34) in tRNA + 2 S-adenosyl-L-homocysteine + 2 H(+)</text>
        <dbReference type="Rhea" id="RHEA:42396"/>
        <dbReference type="Rhea" id="RHEA-COMP:10246"/>
        <dbReference type="Rhea" id="RHEA-COMP:10247"/>
        <dbReference type="ChEBI" id="CHEBI:15378"/>
        <dbReference type="ChEBI" id="CHEBI:57856"/>
        <dbReference type="ChEBI" id="CHEBI:59789"/>
        <dbReference type="ChEBI" id="CHEBI:74269"/>
        <dbReference type="ChEBI" id="CHEBI:74445"/>
        <dbReference type="ChEBI" id="CHEBI:74495"/>
        <dbReference type="ChEBI" id="CHEBI:82748"/>
        <dbReference type="EC" id="2.1.1.205"/>
    </reaction>
</comment>
<dbReference type="HAMAP" id="MF_01547">
    <property type="entry name" value="RNA_methyltr_E"/>
    <property type="match status" value="1"/>
</dbReference>
<dbReference type="Gene3D" id="3.40.50.150">
    <property type="entry name" value="Vaccinia Virus protein VP39"/>
    <property type="match status" value="1"/>
</dbReference>
<evidence type="ECO:0000313" key="10">
    <source>
        <dbReference type="EMBL" id="EXJ54310.1"/>
    </source>
</evidence>
<feature type="active site" description="Proton acceptor" evidence="7">
    <location>
        <position position="223"/>
    </location>
</feature>
<dbReference type="GO" id="GO:0106340">
    <property type="term" value="F:tRNA (guanosine(34)-2'-O)-methyltransferase activity"/>
    <property type="evidence" value="ECO:0007669"/>
    <property type="project" value="UniProtKB-ARBA"/>
</dbReference>
<dbReference type="STRING" id="1182544.W9VMR8"/>
<evidence type="ECO:0000256" key="7">
    <source>
        <dbReference type="HAMAP-Rule" id="MF_03162"/>
    </source>
</evidence>
<dbReference type="GO" id="GO:0005737">
    <property type="term" value="C:cytoplasm"/>
    <property type="evidence" value="ECO:0007669"/>
    <property type="project" value="UniProtKB-SubCell"/>
</dbReference>
<feature type="binding site" evidence="7">
    <location>
        <position position="183"/>
    </location>
    <ligand>
        <name>S-adenosyl-L-methionine</name>
        <dbReference type="ChEBI" id="CHEBI:59789"/>
    </ligand>
</feature>
<feature type="binding site" evidence="7">
    <location>
        <position position="134"/>
    </location>
    <ligand>
        <name>S-adenosyl-L-methionine</name>
        <dbReference type="ChEBI" id="CHEBI:59789"/>
    </ligand>
</feature>
<feature type="binding site" evidence="7">
    <location>
        <position position="60"/>
    </location>
    <ligand>
        <name>S-adenosyl-L-methionine</name>
        <dbReference type="ChEBI" id="CHEBI:59789"/>
    </ligand>
</feature>
<protein>
    <recommendedName>
        <fullName evidence="7">Putative tRNA (cytidine(32)/guanosine(34)-2'-O)-methyltransferase</fullName>
        <ecNumber evidence="7">2.1.1.205</ecNumber>
    </recommendedName>
    <alternativeName>
        <fullName evidence="7">2'-O-ribose RNA methyltransferase TRM7 homolog</fullName>
    </alternativeName>
</protein>
<dbReference type="eggNOG" id="KOG1099">
    <property type="taxonomic scope" value="Eukaryota"/>
</dbReference>
<comment type="similarity">
    <text evidence="7">Belongs to the class I-like SAM-binding methyltransferase superfamily. RNA methyltransferase RlmE family. TRM7 subfamily.</text>
</comment>
<evidence type="ECO:0000256" key="4">
    <source>
        <dbReference type="ARBA" id="ARBA00022691"/>
    </source>
</evidence>
<dbReference type="GO" id="GO:0002128">
    <property type="term" value="P:tRNA nucleoside ribose methylation"/>
    <property type="evidence" value="ECO:0007669"/>
    <property type="project" value="UniProtKB-UniRule"/>
</dbReference>
<accession>W9VMR8</accession>
<comment type="caution">
    <text evidence="10">The sequence shown here is derived from an EMBL/GenBank/DDBJ whole genome shotgun (WGS) entry which is preliminary data.</text>
</comment>
<feature type="domain" description="Ribosomal RNA methyltransferase FtsJ" evidence="9">
    <location>
        <begin position="21"/>
        <end position="67"/>
    </location>
</feature>
<feature type="region of interest" description="Disordered" evidence="8">
    <location>
        <begin position="281"/>
        <end position="338"/>
    </location>
</feature>
<dbReference type="EMBL" id="AMGW01000007">
    <property type="protein sequence ID" value="EXJ54310.1"/>
    <property type="molecule type" value="Genomic_DNA"/>
</dbReference>
<sequence>MGKSSKDKRDAYYRLAKEQNWRARSAFKLIQIDEQFDLFSYAEPEKCTRVVDLCAAPGSWSQVLSRILIKGESFGRRAWCERMDRFNRPQMAQVGQQETDLVGDLDMESLDLDDGKQFDRELKPRANVKIVAIDLQPMAPLEGIIQIQADITHPSTVPRLLHAIDPAFTPTDSTHLVDLVISDGAPDVTGLHSLDIYVQSQLLYSALTLATKVLRPGGKFVAKIFRGRNVDLIYAQLRILFERVSVAKPRASRASSIEAFVVCEGYRPVLVRNRDGEEVLWTPEIGDAPEPANGDVSGRGRQDNAAVGEKSDDEPTTSAESAPSGGARTPGQTRHRRPDGVVELHFPDEQSDPPRYIAPFLACGDLSAWDSDATYKLPAGHVSLDPVQPPTAPPYKMAIERRRIEGGMYGKTKKRDNLQSSDAG</sequence>
<name>W9VMR8_9EURO</name>
<reference evidence="10 11" key="1">
    <citation type="submission" date="2013-03" db="EMBL/GenBank/DDBJ databases">
        <title>The Genome Sequence of Cladophialophora yegresii CBS 114405.</title>
        <authorList>
            <consortium name="The Broad Institute Genomics Platform"/>
            <person name="Cuomo C."/>
            <person name="de Hoog S."/>
            <person name="Gorbushina A."/>
            <person name="Walker B."/>
            <person name="Young S.K."/>
            <person name="Zeng Q."/>
            <person name="Gargeya S."/>
            <person name="Fitzgerald M."/>
            <person name="Haas B."/>
            <person name="Abouelleil A."/>
            <person name="Allen A.W."/>
            <person name="Alvarado L."/>
            <person name="Arachchi H.M."/>
            <person name="Berlin A.M."/>
            <person name="Chapman S.B."/>
            <person name="Gainer-Dewar J."/>
            <person name="Goldberg J."/>
            <person name="Griggs A."/>
            <person name="Gujja S."/>
            <person name="Hansen M."/>
            <person name="Howarth C."/>
            <person name="Imamovic A."/>
            <person name="Ireland A."/>
            <person name="Larimer J."/>
            <person name="McCowan C."/>
            <person name="Murphy C."/>
            <person name="Pearson M."/>
            <person name="Poon T.W."/>
            <person name="Priest M."/>
            <person name="Roberts A."/>
            <person name="Saif S."/>
            <person name="Shea T."/>
            <person name="Sisk P."/>
            <person name="Sykes S."/>
            <person name="Wortman J."/>
            <person name="Nusbaum C."/>
            <person name="Birren B."/>
        </authorList>
    </citation>
    <scope>NUCLEOTIDE SEQUENCE [LARGE SCALE GENOMIC DNA]</scope>
    <source>
        <strain evidence="10 11">CBS 114405</strain>
    </source>
</reference>